<accession>A0A8J3P681</accession>
<dbReference type="Pfam" id="PF13406">
    <property type="entry name" value="SLT_2"/>
    <property type="match status" value="1"/>
</dbReference>
<feature type="transmembrane region" description="Helical" evidence="2">
    <location>
        <begin position="116"/>
        <end position="138"/>
    </location>
</feature>
<sequence length="372" mass="38270">MRDGEDTTEAAARARKPAAEDAVGAAAPADAETVAATAAEADGDAVTRPNAVTTADTVTTSDTAPAQDTATVPGAEPVPEAMPAISVGAAMVRLRSAAMDAGRVVWRQSRRPVGRLTTTGVTLALLVAAAGASGALLIPSLVGAKAAPAPSPSVSSEAPASATPSPSFEPTPSATAAPSPAARPAAAFHRWAEATSAKVNVPVTALEAYAYAEWVVTSTRPSCKLRWTTLAAIGKIESDHGRAKGAKLGDDAKALPPIIGPALDGTKNTKKINDTDAGRLDLDKKWDHAVGPMQFIPTTWTTYGVDADNDQLTDPHDLDDSALAAAYYLCAPNKDLTVVANWKSVVLSYNNVGVYLQKVYDTAQAYGRSSQS</sequence>
<feature type="region of interest" description="Disordered" evidence="1">
    <location>
        <begin position="57"/>
        <end position="79"/>
    </location>
</feature>
<gene>
    <name evidence="4" type="ORF">Cco03nite_19240</name>
</gene>
<dbReference type="AlphaFoldDB" id="A0A8J3P681"/>
<dbReference type="EMBL" id="BONI01000012">
    <property type="protein sequence ID" value="GIG05224.1"/>
    <property type="molecule type" value="Genomic_DNA"/>
</dbReference>
<organism evidence="4 5">
    <name type="scientific">Catellatospora coxensis</name>
    <dbReference type="NCBI Taxonomy" id="310354"/>
    <lineage>
        <taxon>Bacteria</taxon>
        <taxon>Bacillati</taxon>
        <taxon>Actinomycetota</taxon>
        <taxon>Actinomycetes</taxon>
        <taxon>Micromonosporales</taxon>
        <taxon>Micromonosporaceae</taxon>
        <taxon>Catellatospora</taxon>
    </lineage>
</organism>
<feature type="domain" description="Transglycosylase SLT" evidence="3">
    <location>
        <begin position="284"/>
        <end position="329"/>
    </location>
</feature>
<dbReference type="PANTHER" id="PTHR30163">
    <property type="entry name" value="MEMBRANE-BOUND LYTIC MUREIN TRANSGLYCOSYLASE B"/>
    <property type="match status" value="1"/>
</dbReference>
<dbReference type="Gene3D" id="1.10.530.10">
    <property type="match status" value="1"/>
</dbReference>
<protein>
    <recommendedName>
        <fullName evidence="3">Transglycosylase SLT domain-containing protein</fullName>
    </recommendedName>
</protein>
<dbReference type="GO" id="GO:0008933">
    <property type="term" value="F:peptidoglycan lytic transglycosylase activity"/>
    <property type="evidence" value="ECO:0007669"/>
    <property type="project" value="TreeGrafter"/>
</dbReference>
<evidence type="ECO:0000313" key="5">
    <source>
        <dbReference type="Proteomes" id="UP000630887"/>
    </source>
</evidence>
<evidence type="ECO:0000259" key="3">
    <source>
        <dbReference type="Pfam" id="PF13406"/>
    </source>
</evidence>
<comment type="caution">
    <text evidence="4">The sequence shown here is derived from an EMBL/GenBank/DDBJ whole genome shotgun (WGS) entry which is preliminary data.</text>
</comment>
<dbReference type="SUPFAM" id="SSF53955">
    <property type="entry name" value="Lysozyme-like"/>
    <property type="match status" value="1"/>
</dbReference>
<feature type="region of interest" description="Disordered" evidence="1">
    <location>
        <begin position="1"/>
        <end position="27"/>
    </location>
</feature>
<evidence type="ECO:0000256" key="1">
    <source>
        <dbReference type="SAM" id="MobiDB-lite"/>
    </source>
</evidence>
<keyword evidence="2" id="KW-0472">Membrane</keyword>
<dbReference type="PANTHER" id="PTHR30163:SF8">
    <property type="entry name" value="LYTIC MUREIN TRANSGLYCOSYLASE"/>
    <property type="match status" value="1"/>
</dbReference>
<dbReference type="GO" id="GO:0009253">
    <property type="term" value="P:peptidoglycan catabolic process"/>
    <property type="evidence" value="ECO:0007669"/>
    <property type="project" value="TreeGrafter"/>
</dbReference>
<evidence type="ECO:0000256" key="2">
    <source>
        <dbReference type="SAM" id="Phobius"/>
    </source>
</evidence>
<keyword evidence="5" id="KW-1185">Reference proteome</keyword>
<dbReference type="InterPro" id="IPR043426">
    <property type="entry name" value="MltB-like"/>
</dbReference>
<dbReference type="InterPro" id="IPR023346">
    <property type="entry name" value="Lysozyme-like_dom_sf"/>
</dbReference>
<proteinExistence type="predicted"/>
<reference evidence="4 5" key="1">
    <citation type="submission" date="2021-01" db="EMBL/GenBank/DDBJ databases">
        <title>Whole genome shotgun sequence of Catellatospora coxensis NBRC 107359.</title>
        <authorList>
            <person name="Komaki H."/>
            <person name="Tamura T."/>
        </authorList>
    </citation>
    <scope>NUCLEOTIDE SEQUENCE [LARGE SCALE GENOMIC DNA]</scope>
    <source>
        <strain evidence="4 5">NBRC 107359</strain>
    </source>
</reference>
<keyword evidence="2" id="KW-1133">Transmembrane helix</keyword>
<dbReference type="Proteomes" id="UP000630887">
    <property type="component" value="Unassembled WGS sequence"/>
</dbReference>
<dbReference type="InterPro" id="IPR031304">
    <property type="entry name" value="SLT_2"/>
</dbReference>
<keyword evidence="2" id="KW-0812">Transmembrane</keyword>
<feature type="region of interest" description="Disordered" evidence="1">
    <location>
        <begin position="148"/>
        <end position="181"/>
    </location>
</feature>
<name>A0A8J3P681_9ACTN</name>
<evidence type="ECO:0000313" key="4">
    <source>
        <dbReference type="EMBL" id="GIG05224.1"/>
    </source>
</evidence>